<dbReference type="EMBL" id="AVFL01000014">
    <property type="protein sequence ID" value="EWY39024.1"/>
    <property type="molecule type" value="Genomic_DNA"/>
</dbReference>
<sequence>MSIVVALVLAFVQSAQAKSACEAKYANWESKQLYVTGETLIELKDQLDRSDVLGGYNSAREMLVTPAFSSPFVMMTKTPGPHTGSLDYTHSPLGYCGPIGPFGPLGPKGPLGAFDPEKLGTTGAVSVAAAIGMASDIYGAWFATLFTQANQVSPLGRNGPLGPEGAVGDGYCAFDQIADLGFGTMRGVKHLQAGGIWAALGPVGPLGPLGPLGAFGPLGAVQSLYDDSGKTGPKRGVYYDRVTKRAAFARAVDYHPDQPRTYELVEFYSKSTAMDPTVSKDTSFVVDGMLERAGSADRYGFTSHTDQYVTIIVIPGNPRDGYGLMARMTNQGKGIQTVTSRTPWWHYVNQIHVRVPAGTQFDLTVDYESRADAAPLPTCEWQAKNPAAADFLRIGETEGLGRYRLIVVGSSEYINRTDLSGYHQIIIGP</sequence>
<gene>
    <name evidence="2" type="ORF">N825_08460</name>
</gene>
<dbReference type="OrthoDB" id="9913768at2"/>
<feature type="signal peptide" evidence="1">
    <location>
        <begin position="1"/>
        <end position="17"/>
    </location>
</feature>
<proteinExistence type="predicted"/>
<dbReference type="PATRIC" id="fig|1385369.3.peg.3870"/>
<dbReference type="Proteomes" id="UP000019486">
    <property type="component" value="Unassembled WGS sequence"/>
</dbReference>
<feature type="chain" id="PRO_5004921493" evidence="1">
    <location>
        <begin position="18"/>
        <end position="429"/>
    </location>
</feature>
<name>W9GYW1_9PROT</name>
<dbReference type="STRING" id="1385369.N825_08460"/>
<keyword evidence="1" id="KW-0732">Signal</keyword>
<dbReference type="AlphaFoldDB" id="W9GYW1"/>
<reference evidence="2 3" key="1">
    <citation type="submission" date="2013-08" db="EMBL/GenBank/DDBJ databases">
        <title>The genome sequence of Skermanella stibiiresistens.</title>
        <authorList>
            <person name="Zhu W."/>
            <person name="Wang G."/>
        </authorList>
    </citation>
    <scope>NUCLEOTIDE SEQUENCE [LARGE SCALE GENOMIC DNA]</scope>
    <source>
        <strain evidence="2 3">SB22</strain>
    </source>
</reference>
<evidence type="ECO:0000313" key="2">
    <source>
        <dbReference type="EMBL" id="EWY39024.1"/>
    </source>
</evidence>
<protein>
    <submittedName>
        <fullName evidence="2">Uncharacterized protein</fullName>
    </submittedName>
</protein>
<keyword evidence="3" id="KW-1185">Reference proteome</keyword>
<accession>W9GYW1</accession>
<evidence type="ECO:0000313" key="3">
    <source>
        <dbReference type="Proteomes" id="UP000019486"/>
    </source>
</evidence>
<dbReference type="RefSeq" id="WP_037455458.1">
    <property type="nucleotide sequence ID" value="NZ_AVFL01000014.1"/>
</dbReference>
<evidence type="ECO:0000256" key="1">
    <source>
        <dbReference type="SAM" id="SignalP"/>
    </source>
</evidence>
<comment type="caution">
    <text evidence="2">The sequence shown here is derived from an EMBL/GenBank/DDBJ whole genome shotgun (WGS) entry which is preliminary data.</text>
</comment>
<organism evidence="2 3">
    <name type="scientific">Skermanella stibiiresistens SB22</name>
    <dbReference type="NCBI Taxonomy" id="1385369"/>
    <lineage>
        <taxon>Bacteria</taxon>
        <taxon>Pseudomonadati</taxon>
        <taxon>Pseudomonadota</taxon>
        <taxon>Alphaproteobacteria</taxon>
        <taxon>Rhodospirillales</taxon>
        <taxon>Azospirillaceae</taxon>
        <taxon>Skermanella</taxon>
    </lineage>
</organism>